<evidence type="ECO:0000256" key="4">
    <source>
        <dbReference type="ARBA" id="ARBA00022525"/>
    </source>
</evidence>
<keyword evidence="4" id="KW-0964">Secreted</keyword>
<organism evidence="8 9">
    <name type="scientific">Phytophthora ramorum</name>
    <name type="common">Sudden oak death agent</name>
    <dbReference type="NCBI Taxonomy" id="164328"/>
    <lineage>
        <taxon>Eukaryota</taxon>
        <taxon>Sar</taxon>
        <taxon>Stramenopiles</taxon>
        <taxon>Oomycota</taxon>
        <taxon>Peronosporomycetes</taxon>
        <taxon>Peronosporales</taxon>
        <taxon>Peronosporaceae</taxon>
        <taxon>Phytophthora</taxon>
    </lineage>
</organism>
<keyword evidence="9" id="KW-1185">Reference proteome</keyword>
<proteinExistence type="inferred from homology"/>
<evidence type="ECO:0000256" key="3">
    <source>
        <dbReference type="ARBA" id="ARBA00010400"/>
    </source>
</evidence>
<dbReference type="AlphaFoldDB" id="H3GNA5"/>
<sequence>MITSLTARYGDEALAKMIQAASTVDKTKTLAKLLEAKQLEGWKTMGLSNNGVFKLLQLNRGVDNLLVNPNLSIWVKYMNYLGKNGHDDEAVMIKTFMAHYSDKALSQMLTTAKKVPDTKVVATKLQTELLGAWQTSKKTPEDVFKLLQLDKAVDGILTNPMLRTWMKYMDDFNLKNPDKETTVIKTFMTHYSDDTLAPMLMMAKEVPATNSIATKLQSQLFDGWLIAAKSPEDVLMLLKLDLDGLLTNPMLNTWTKYLDVFNVRNPTSRESMIEALTKTYTDEALTTMIMAAKGDQKTAKFATDLQSAQLKNWLSKAVDQRTVFKLFDVKKTDADNPYRAIWLQYVRDYNQKWVTNKT</sequence>
<dbReference type="InterPro" id="IPR054463">
    <property type="entry name" value="PexRD54_WY"/>
</dbReference>
<comment type="similarity">
    <text evidence="3">Belongs to the RxLR effector family.</text>
</comment>
<evidence type="ECO:0000256" key="6">
    <source>
        <dbReference type="ARBA" id="ARBA00023026"/>
    </source>
</evidence>
<dbReference type="Pfam" id="PF22748">
    <property type="entry name" value="PexRD54_WY"/>
    <property type="match status" value="1"/>
</dbReference>
<dbReference type="HOGENOM" id="CLU_021192_4_3_1"/>
<reference evidence="8" key="2">
    <citation type="submission" date="2015-06" db="UniProtKB">
        <authorList>
            <consortium name="EnsemblProtists"/>
        </authorList>
    </citation>
    <scope>IDENTIFICATION</scope>
    <source>
        <strain evidence="8">Pr102</strain>
    </source>
</reference>
<evidence type="ECO:0000256" key="5">
    <source>
        <dbReference type="ARBA" id="ARBA00022729"/>
    </source>
</evidence>
<dbReference type="EMBL" id="DS566025">
    <property type="status" value="NOT_ANNOTATED_CDS"/>
    <property type="molecule type" value="Genomic_DNA"/>
</dbReference>
<dbReference type="VEuPathDB" id="FungiDB:KRP22_14242"/>
<dbReference type="Proteomes" id="UP000005238">
    <property type="component" value="Unassembled WGS sequence"/>
</dbReference>
<reference evidence="9" key="1">
    <citation type="journal article" date="2006" name="Science">
        <title>Phytophthora genome sequences uncover evolutionary origins and mechanisms of pathogenesis.</title>
        <authorList>
            <person name="Tyler B.M."/>
            <person name="Tripathy S."/>
            <person name="Zhang X."/>
            <person name="Dehal P."/>
            <person name="Jiang R.H."/>
            <person name="Aerts A."/>
            <person name="Arredondo F.D."/>
            <person name="Baxter L."/>
            <person name="Bensasson D."/>
            <person name="Beynon J.L."/>
            <person name="Chapman J."/>
            <person name="Damasceno C.M."/>
            <person name="Dorrance A.E."/>
            <person name="Dou D."/>
            <person name="Dickerman A.W."/>
            <person name="Dubchak I.L."/>
            <person name="Garbelotto M."/>
            <person name="Gijzen M."/>
            <person name="Gordon S.G."/>
            <person name="Govers F."/>
            <person name="Grunwald N.J."/>
            <person name="Huang W."/>
            <person name="Ivors K.L."/>
            <person name="Jones R.W."/>
            <person name="Kamoun S."/>
            <person name="Krampis K."/>
            <person name="Lamour K.H."/>
            <person name="Lee M.K."/>
            <person name="McDonald W.H."/>
            <person name="Medina M."/>
            <person name="Meijer H.J."/>
            <person name="Nordberg E.K."/>
            <person name="Maclean D.J."/>
            <person name="Ospina-Giraldo M.D."/>
            <person name="Morris P.F."/>
            <person name="Phuntumart V."/>
            <person name="Putnam N.H."/>
            <person name="Rash S."/>
            <person name="Rose J.K."/>
            <person name="Sakihama Y."/>
            <person name="Salamov A.A."/>
            <person name="Savidor A."/>
            <person name="Scheuring C.F."/>
            <person name="Smith B.M."/>
            <person name="Sobral B.W."/>
            <person name="Terry A."/>
            <person name="Torto-Alalibo T.A."/>
            <person name="Win J."/>
            <person name="Xu Z."/>
            <person name="Zhang H."/>
            <person name="Grigoriev I.V."/>
            <person name="Rokhsar D.S."/>
            <person name="Boore J.L."/>
        </authorList>
    </citation>
    <scope>NUCLEOTIDE SEQUENCE [LARGE SCALE GENOMIC DNA]</scope>
    <source>
        <strain evidence="9">Pr102</strain>
    </source>
</reference>
<keyword evidence="5" id="KW-0732">Signal</keyword>
<evidence type="ECO:0000256" key="2">
    <source>
        <dbReference type="ARBA" id="ARBA00004613"/>
    </source>
</evidence>
<evidence type="ECO:0000259" key="7">
    <source>
        <dbReference type="Pfam" id="PF22748"/>
    </source>
</evidence>
<dbReference type="InParanoid" id="H3GNA5"/>
<dbReference type="GO" id="GO:0005576">
    <property type="term" value="C:extracellular region"/>
    <property type="evidence" value="ECO:0007669"/>
    <property type="project" value="UniProtKB-SubCell"/>
</dbReference>
<evidence type="ECO:0000313" key="8">
    <source>
        <dbReference type="EnsemblProtists" id="Phyra78070"/>
    </source>
</evidence>
<protein>
    <recommendedName>
        <fullName evidence="7">RxLR effector PexRD54 WY domain-containing protein</fullName>
    </recommendedName>
</protein>
<dbReference type="EnsemblProtists" id="Phyra78070">
    <property type="protein sequence ID" value="Phyra78070"/>
    <property type="gene ID" value="Phyra78070"/>
</dbReference>
<comment type="subcellular location">
    <subcellularLocation>
        <location evidence="1">Host cell</location>
    </subcellularLocation>
    <subcellularLocation>
        <location evidence="2">Secreted</location>
    </subcellularLocation>
</comment>
<name>H3GNA5_PHYRM</name>
<feature type="domain" description="RxLR effector PexRD54 WY" evidence="7">
    <location>
        <begin position="132"/>
        <end position="168"/>
    </location>
</feature>
<accession>H3GNA5</accession>
<dbReference type="GO" id="GO:0043657">
    <property type="term" value="C:host cell"/>
    <property type="evidence" value="ECO:0007669"/>
    <property type="project" value="UniProtKB-SubCell"/>
</dbReference>
<evidence type="ECO:0000313" key="9">
    <source>
        <dbReference type="Proteomes" id="UP000005238"/>
    </source>
</evidence>
<dbReference type="VEuPathDB" id="FungiDB:KRP23_143"/>
<keyword evidence="6" id="KW-0843">Virulence</keyword>
<evidence type="ECO:0000256" key="1">
    <source>
        <dbReference type="ARBA" id="ARBA00004340"/>
    </source>
</evidence>